<proteinExistence type="predicted"/>
<dbReference type="EMBL" id="LUTY01001404">
    <property type="protein sequence ID" value="OAD21772.1"/>
    <property type="molecule type" value="Genomic_DNA"/>
</dbReference>
<dbReference type="AlphaFoldDB" id="A0A176S120"/>
<protein>
    <submittedName>
        <fullName evidence="1">Uncharacterized protein</fullName>
    </submittedName>
</protein>
<dbReference type="Proteomes" id="UP000076962">
    <property type="component" value="Unassembled WGS sequence"/>
</dbReference>
<reference evidence="1 2" key="1">
    <citation type="submission" date="2016-05" db="EMBL/GenBank/DDBJ databases">
        <title>Single-cell genome of chain-forming Candidatus Thiomargarita nelsonii and comparison to other large sulfur-oxidizing bacteria.</title>
        <authorList>
            <person name="Winkel M."/>
            <person name="Salman V."/>
            <person name="Woyke T."/>
            <person name="Schulz-Vogt H."/>
            <person name="Richter M."/>
            <person name="Flood B."/>
            <person name="Bailey J."/>
            <person name="Amann R."/>
            <person name="Mussmann M."/>
        </authorList>
    </citation>
    <scope>NUCLEOTIDE SEQUENCE [LARGE SCALE GENOMIC DNA]</scope>
    <source>
        <strain evidence="1 2">THI036</strain>
    </source>
</reference>
<accession>A0A176S120</accession>
<comment type="caution">
    <text evidence="1">The sequence shown here is derived from an EMBL/GenBank/DDBJ whole genome shotgun (WGS) entry which is preliminary data.</text>
</comment>
<keyword evidence="2" id="KW-1185">Reference proteome</keyword>
<evidence type="ECO:0000313" key="2">
    <source>
        <dbReference type="Proteomes" id="UP000076962"/>
    </source>
</evidence>
<evidence type="ECO:0000313" key="1">
    <source>
        <dbReference type="EMBL" id="OAD21772.1"/>
    </source>
</evidence>
<organism evidence="1 2">
    <name type="scientific">Candidatus Thiomargarita nelsonii</name>
    <dbReference type="NCBI Taxonomy" id="1003181"/>
    <lineage>
        <taxon>Bacteria</taxon>
        <taxon>Pseudomonadati</taxon>
        <taxon>Pseudomonadota</taxon>
        <taxon>Gammaproteobacteria</taxon>
        <taxon>Thiotrichales</taxon>
        <taxon>Thiotrichaceae</taxon>
        <taxon>Thiomargarita</taxon>
    </lineage>
</organism>
<name>A0A176S120_9GAMM</name>
<sequence>MLLKLDFLEALDFIRNPEQLSLIDCIILDVWLPVPAATNHDYLRTLLQRSDDADEQKAITQL</sequence>
<gene>
    <name evidence="1" type="ORF">THIOM_002456</name>
</gene>